<reference evidence="2" key="1">
    <citation type="submission" date="2020-03" db="EMBL/GenBank/DDBJ databases">
        <title>The deep terrestrial virosphere.</title>
        <authorList>
            <person name="Holmfeldt K."/>
            <person name="Nilsson E."/>
            <person name="Simone D."/>
            <person name="Lopez-Fernandez M."/>
            <person name="Wu X."/>
            <person name="de Brujin I."/>
            <person name="Lundin D."/>
            <person name="Andersson A."/>
            <person name="Bertilsson S."/>
            <person name="Dopson M."/>
        </authorList>
    </citation>
    <scope>NUCLEOTIDE SEQUENCE</scope>
    <source>
        <strain evidence="3">MM415A00821</strain>
        <strain evidence="2">MM415B01315</strain>
    </source>
</reference>
<dbReference type="SUPFAM" id="SSF46565">
    <property type="entry name" value="Chaperone J-domain"/>
    <property type="match status" value="1"/>
</dbReference>
<sequence length="154" mass="17937">MKKFSQSQGQSSGWARIATLKYQPNGIMLQLEAPYDKDFTNTLKTSIPTKKRIWDNNDKCWYVTKDQFDRLTHMLDMFFDDTILVDFPKAEVSHDAWTMLYLVENAPLELVRTAYKTLAMMYHPDKGGDQEVMKRINLAYKEILGELKNGDSNE</sequence>
<dbReference type="EMBL" id="MT142398">
    <property type="protein sequence ID" value="QJA79897.1"/>
    <property type="molecule type" value="Genomic_DNA"/>
</dbReference>
<feature type="domain" description="J" evidence="1">
    <location>
        <begin position="95"/>
        <end position="148"/>
    </location>
</feature>
<gene>
    <name evidence="3" type="ORF">MM415A00821_0019</name>
    <name evidence="2" type="ORF">MM415B01315_0014</name>
</gene>
<dbReference type="SMART" id="SM00271">
    <property type="entry name" value="DnaJ"/>
    <property type="match status" value="1"/>
</dbReference>
<dbReference type="Gene3D" id="1.10.287.110">
    <property type="entry name" value="DnaJ domain"/>
    <property type="match status" value="1"/>
</dbReference>
<proteinExistence type="predicted"/>
<dbReference type="AlphaFoldDB" id="A0A6M3IPW1"/>
<dbReference type="EMBL" id="MT141364">
    <property type="protein sequence ID" value="QJA59305.1"/>
    <property type="molecule type" value="Genomic_DNA"/>
</dbReference>
<dbReference type="InterPro" id="IPR001623">
    <property type="entry name" value="DnaJ_domain"/>
</dbReference>
<evidence type="ECO:0000313" key="3">
    <source>
        <dbReference type="EMBL" id="QJA79897.1"/>
    </source>
</evidence>
<evidence type="ECO:0000259" key="1">
    <source>
        <dbReference type="PROSITE" id="PS50076"/>
    </source>
</evidence>
<dbReference type="InterPro" id="IPR036869">
    <property type="entry name" value="J_dom_sf"/>
</dbReference>
<organism evidence="2">
    <name type="scientific">viral metagenome</name>
    <dbReference type="NCBI Taxonomy" id="1070528"/>
    <lineage>
        <taxon>unclassified sequences</taxon>
        <taxon>metagenomes</taxon>
        <taxon>organismal metagenomes</taxon>
    </lineage>
</organism>
<protein>
    <submittedName>
        <fullName evidence="2">Putative chaperone</fullName>
    </submittedName>
</protein>
<evidence type="ECO:0000313" key="2">
    <source>
        <dbReference type="EMBL" id="QJA59305.1"/>
    </source>
</evidence>
<dbReference type="CDD" id="cd06257">
    <property type="entry name" value="DnaJ"/>
    <property type="match status" value="1"/>
</dbReference>
<name>A0A6M3IPW1_9ZZZZ</name>
<dbReference type="Pfam" id="PF00226">
    <property type="entry name" value="DnaJ"/>
    <property type="match status" value="1"/>
</dbReference>
<accession>A0A6M3IPW1</accession>
<dbReference type="PROSITE" id="PS50076">
    <property type="entry name" value="DNAJ_2"/>
    <property type="match status" value="1"/>
</dbReference>